<protein>
    <recommendedName>
        <fullName evidence="1">Dermonecrotic toxin N-terminal domain-containing protein</fullName>
    </recommendedName>
</protein>
<accession>A0A7X5U7C6</accession>
<gene>
    <name evidence="2" type="ORF">HBF25_02555</name>
</gene>
<sequence>MNALPPPTPPAHVTISQQAAVDAIERLRQTQLWLTTQQDHLPEPSVADARGEHLSTRLSIFWDTPVPMPFGEIRASRRKALGQLLERIARDDASLRAGDGTLPMDARNAIHDLIRAGDTPPDHLHAAVLTIDDSEYAGSLILRDDLHPHQVMFFTPQGGWEVFPSIDELYRDIGHRMKESSAPDEAWQPTQAEKGHDAGNDRFFGMRALGGHAFEAVADQLIEHHHRKIMTAMEISDEPLRSDALYDALDLHALIDVHGIVSQRDAALLRHDRDLILASYPVALADAWRDASAGYIAAQRRSDDAMNSASVTSPLSLMEFTRSVLATKLKSLGIGDAPEMIHVRRKSMPGGPVDVLSTPREPSSLDDTNLLQLAFDNLPGLPLDDLWLGDASGIAHPLLTPSMTRQLIREMDAGSAYLRYIDSILGDTAQGRRHRQLASEHLLARMRLDAATARLEGHGAQSTASPDPAPGEAALRRVDAVLDRAMSPSHARLDHAQSNVLQLTYRGSAVSGLLLITTGTRDIVAYTPGAPDGRVFRAFTSRDDLVEQFLHQPRFESYLVERLPASMAVRDSNGSTRFAVSHASRTWRWVVGGTGHEFCTELQEAFGYRDVTDTFPDAVYDTARDLVRLDTAYLTRTTSHADWRTVSLILAPFGASGGRMVQLGLAPLQSIPHLAQAAWRAYDDIKAGDYTQSFLNGVDGYVAALNVIPLHGVASRPLASQVLRWGRHAPAPAPWSSATHRTR</sequence>
<evidence type="ECO:0000313" key="3">
    <source>
        <dbReference type="Proteomes" id="UP000490980"/>
    </source>
</evidence>
<dbReference type="RefSeq" id="WP_166946237.1">
    <property type="nucleotide sequence ID" value="NZ_JAARLZ010000001.1"/>
</dbReference>
<dbReference type="EMBL" id="JAARLZ010000001">
    <property type="protein sequence ID" value="NII05265.1"/>
    <property type="molecule type" value="Genomic_DNA"/>
</dbReference>
<dbReference type="InterPro" id="IPR046673">
    <property type="entry name" value="ToxA_N"/>
</dbReference>
<organism evidence="2 3">
    <name type="scientific">Luteibacter anthropi</name>
    <dbReference type="NCBI Taxonomy" id="564369"/>
    <lineage>
        <taxon>Bacteria</taxon>
        <taxon>Pseudomonadati</taxon>
        <taxon>Pseudomonadota</taxon>
        <taxon>Gammaproteobacteria</taxon>
        <taxon>Lysobacterales</taxon>
        <taxon>Rhodanobacteraceae</taxon>
        <taxon>Luteibacter</taxon>
    </lineage>
</organism>
<proteinExistence type="predicted"/>
<dbReference type="AlphaFoldDB" id="A0A7X5U7C6"/>
<keyword evidence="3" id="KW-1185">Reference proteome</keyword>
<name>A0A7X5U7C6_9GAMM</name>
<comment type="caution">
    <text evidence="2">The sequence shown here is derived from an EMBL/GenBank/DDBJ whole genome shotgun (WGS) entry which is preliminary data.</text>
</comment>
<feature type="domain" description="Dermonecrotic toxin N-terminal" evidence="1">
    <location>
        <begin position="316"/>
        <end position="563"/>
    </location>
</feature>
<evidence type="ECO:0000259" key="1">
    <source>
        <dbReference type="Pfam" id="PF20178"/>
    </source>
</evidence>
<reference evidence="2 3" key="1">
    <citation type="submission" date="2020-03" db="EMBL/GenBank/DDBJ databases">
        <authorList>
            <person name="Lai Q."/>
        </authorList>
    </citation>
    <scope>NUCLEOTIDE SEQUENCE [LARGE SCALE GENOMIC DNA]</scope>
    <source>
        <strain evidence="2 3">CCUG 25036</strain>
    </source>
</reference>
<dbReference type="Pfam" id="PF20178">
    <property type="entry name" value="ToxA_N"/>
    <property type="match status" value="1"/>
</dbReference>
<evidence type="ECO:0000313" key="2">
    <source>
        <dbReference type="EMBL" id="NII05265.1"/>
    </source>
</evidence>
<dbReference type="Proteomes" id="UP000490980">
    <property type="component" value="Unassembled WGS sequence"/>
</dbReference>